<organism evidence="1 2">
    <name type="scientific">Mucilaginibacter sabulilitoris</name>
    <dbReference type="NCBI Taxonomy" id="1173583"/>
    <lineage>
        <taxon>Bacteria</taxon>
        <taxon>Pseudomonadati</taxon>
        <taxon>Bacteroidota</taxon>
        <taxon>Sphingobacteriia</taxon>
        <taxon>Sphingobacteriales</taxon>
        <taxon>Sphingobacteriaceae</taxon>
        <taxon>Mucilaginibacter</taxon>
    </lineage>
</organism>
<evidence type="ECO:0000313" key="2">
    <source>
        <dbReference type="Proteomes" id="UP001324380"/>
    </source>
</evidence>
<keyword evidence="2" id="KW-1185">Reference proteome</keyword>
<dbReference type="Pfam" id="PF14054">
    <property type="entry name" value="DUF4249"/>
    <property type="match status" value="1"/>
</dbReference>
<protein>
    <submittedName>
        <fullName evidence="1">DUF4249 domain-containing protein</fullName>
    </submittedName>
</protein>
<dbReference type="RefSeq" id="WP_321563782.1">
    <property type="nucleotide sequence ID" value="NZ_CP139558.1"/>
</dbReference>
<gene>
    <name evidence="1" type="ORF">SNE25_03915</name>
</gene>
<name>A0ABZ0TPD7_9SPHI</name>
<evidence type="ECO:0000313" key="1">
    <source>
        <dbReference type="EMBL" id="WPU94666.1"/>
    </source>
</evidence>
<dbReference type="PROSITE" id="PS51257">
    <property type="entry name" value="PROKAR_LIPOPROTEIN"/>
    <property type="match status" value="1"/>
</dbReference>
<dbReference type="Proteomes" id="UP001324380">
    <property type="component" value="Chromosome"/>
</dbReference>
<sequence>MNRELTYIYCLLALALATGCKKPYNPPVISSDNHYLVVEGVINSGNDSTFVSLSRTVKIAEDVRSQPVINSAVAIEGEQGGAMYDLQPLGDGRYFIGPMHLDATKKYRLHIKTSDNKEYASDYVEVKENPPIDSIGFTLKNNTLQIYVNTHNAANNTRYYRWDYAETWRFHTKFQSDYIVDPVTKQVRGRRPDEEVYYCFADDKSSNIIIGSSAKLAQDVIYQGPITTIPRDAEKISVRYSILLKQYALTKEGYQFWENMKKNTEQLGSIFDAQPTQLQGNIHCISNPAEPVIGYVSVTNTQSKRIFIDNSQIPDDWLVKYPYDCGIPDSARYFNPKSGIAEVDAFIVRGGAIALEKMYIQGADVGYTFSTEFCSVCTIRGRVQQPAFWK</sequence>
<dbReference type="InterPro" id="IPR025345">
    <property type="entry name" value="DUF4249"/>
</dbReference>
<reference evidence="1 2" key="1">
    <citation type="submission" date="2023-11" db="EMBL/GenBank/DDBJ databases">
        <title>Analysis of the Genomes of Mucilaginibacter gossypii cycad 4 and M. sabulilitoris SNA2: microbes with the potential for plant growth promotion.</title>
        <authorList>
            <person name="Hirsch A.M."/>
            <person name="Humm E."/>
            <person name="Rubbi M."/>
            <person name="Del Vecchio G."/>
            <person name="Ha S.M."/>
            <person name="Pellegrini M."/>
            <person name="Gunsalus R.P."/>
        </authorList>
    </citation>
    <scope>NUCLEOTIDE SEQUENCE [LARGE SCALE GENOMIC DNA]</scope>
    <source>
        <strain evidence="1 2">SNA2</strain>
    </source>
</reference>
<accession>A0ABZ0TPD7</accession>
<dbReference type="EMBL" id="CP139558">
    <property type="protein sequence ID" value="WPU94666.1"/>
    <property type="molecule type" value="Genomic_DNA"/>
</dbReference>
<proteinExistence type="predicted"/>